<comment type="caution">
    <text evidence="1">The sequence shown here is derived from an EMBL/GenBank/DDBJ whole genome shotgun (WGS) entry which is preliminary data.</text>
</comment>
<evidence type="ECO:0000313" key="1">
    <source>
        <dbReference type="EMBL" id="KGA13558.1"/>
    </source>
</evidence>
<organism evidence="1">
    <name type="scientific">freshwater metagenome</name>
    <dbReference type="NCBI Taxonomy" id="449393"/>
    <lineage>
        <taxon>unclassified sequences</taxon>
        <taxon>metagenomes</taxon>
        <taxon>ecological metagenomes</taxon>
    </lineage>
</organism>
<accession>A0A094S6Q8</accession>
<protein>
    <submittedName>
        <fullName evidence="1">Uncharacterized protein</fullName>
    </submittedName>
</protein>
<sequence>MSEPSNSPGLWLLSDQVSAILHWFENPESNVWAVTCCRRHGLPPDMAGDIHSDSWVKVRTALARRTESFPHLHDVSSAHRYAARSMQRTAIDITRAVRRVESRFQVMDDQLHDPAVFEEMRKVDDSVMIERWRRAVISHARQDLHCSGCPNDVVFAAALRLLAMIQIGDQASISDLVYEALREVDDDFPEERTDAARQRKSRCSRCILEMLRNAATSAGVA</sequence>
<reference evidence="1" key="1">
    <citation type="submission" date="2014-06" db="EMBL/GenBank/DDBJ databases">
        <title>Key roles for freshwater Actinobacteria revealed by deep metagenomic sequencing.</title>
        <authorList>
            <person name="Ghai R."/>
            <person name="Mizuno C.M."/>
            <person name="Picazo A."/>
            <person name="Camacho A."/>
            <person name="Rodriguez-Valera F."/>
        </authorList>
    </citation>
    <scope>NUCLEOTIDE SEQUENCE</scope>
</reference>
<gene>
    <name evidence="1" type="ORF">GM51_19465</name>
</gene>
<dbReference type="EMBL" id="JNSL01000182">
    <property type="protein sequence ID" value="KGA13558.1"/>
    <property type="molecule type" value="Genomic_DNA"/>
</dbReference>
<proteinExistence type="predicted"/>
<name>A0A094S6Q8_9ZZZZ</name>
<dbReference type="AlphaFoldDB" id="A0A094S6Q8"/>